<feature type="binding site" evidence="5">
    <location>
        <begin position="186"/>
        <end position="193"/>
    </location>
    <ligand>
        <name>NAD(+)</name>
        <dbReference type="ChEBI" id="CHEBI:57540"/>
    </ligand>
</feature>
<feature type="domain" description="Pyridine nucleotide-disulphide oxidoreductase dimerisation" evidence="7">
    <location>
        <begin position="364"/>
        <end position="469"/>
    </location>
</feature>
<feature type="binding site" evidence="5">
    <location>
        <position position="58"/>
    </location>
    <ligand>
        <name>FAD</name>
        <dbReference type="ChEBI" id="CHEBI:57692"/>
    </ligand>
</feature>
<dbReference type="Proteomes" id="UP000645217">
    <property type="component" value="Unassembled WGS sequence"/>
</dbReference>
<accession>A0A917R2S7</accession>
<evidence type="ECO:0000256" key="4">
    <source>
        <dbReference type="ARBA" id="ARBA00023027"/>
    </source>
</evidence>
<evidence type="ECO:0000256" key="5">
    <source>
        <dbReference type="PIRSR" id="PIRSR000350-3"/>
    </source>
</evidence>
<comment type="caution">
    <text evidence="9">The sequence shown here is derived from an EMBL/GenBank/DDBJ whole genome shotgun (WGS) entry which is preliminary data.</text>
</comment>
<dbReference type="GO" id="GO:0004148">
    <property type="term" value="F:dihydrolipoyl dehydrogenase (NADH) activity"/>
    <property type="evidence" value="ECO:0007669"/>
    <property type="project" value="TreeGrafter"/>
</dbReference>
<dbReference type="Pfam" id="PF07992">
    <property type="entry name" value="Pyr_redox_2"/>
    <property type="match status" value="1"/>
</dbReference>
<feature type="binding site" evidence="5">
    <location>
        <position position="276"/>
    </location>
    <ligand>
        <name>NAD(+)</name>
        <dbReference type="ChEBI" id="CHEBI:57540"/>
    </ligand>
</feature>
<keyword evidence="2" id="KW-0285">Flavoprotein</keyword>
<evidence type="ECO:0000313" key="10">
    <source>
        <dbReference type="Proteomes" id="UP000645217"/>
    </source>
</evidence>
<dbReference type="PIRSF" id="PIRSF000350">
    <property type="entry name" value="Mercury_reductase_MerA"/>
    <property type="match status" value="1"/>
</dbReference>
<evidence type="ECO:0000256" key="3">
    <source>
        <dbReference type="ARBA" id="ARBA00022827"/>
    </source>
</evidence>
<dbReference type="Pfam" id="PF02852">
    <property type="entry name" value="Pyr_redox_dim"/>
    <property type="match status" value="1"/>
</dbReference>
<dbReference type="InterPro" id="IPR004099">
    <property type="entry name" value="Pyr_nucl-diS_OxRdtase_dimer"/>
</dbReference>
<name>A0A917R2S7_9ACTN</name>
<sequence length="478" mass="50711">MRVSVGDEGDVFDVIVIGAGPVGENAAARAVRGGLTAAVVEERLAGGECAYYACIPSKALLRPVELAAEVGRMPGLELRGPIDAAAVLARRDQAVSYLDDQGQVRWIENVPATFVRGRGRLAGPLRVEVTTPDGAVRPLRARHAVVIATGSDPAIPGIPGLREARPWSNREATSVQQVPKRLVTLGGGAVGCEMSQALHALGALETTLIVRGDRLLSRTEPFAGEMVARSFQESGIDVRLGRNVERVERPVPDGPVTVYLDDGSQVEADEILVGLGRWPAVRDLGLETIGLEGRGPIEVDASMRATDVPDGWLYAVGDVNGRNLLTHMGKYQARICGDVIAARVNGQPDDLPSLRDTADEQGAPQVIFTDPQVCAVGRTEELASAEGFAVRAVEYDIGAVSGAYLQADGYVGRAKLVADQARGVLLGVTFVGPAVVDLLHSATIAVTAEVPLERLWHAVPSFPTVSEIWLRLLEEYGL</sequence>
<proteinExistence type="inferred from homology"/>
<reference evidence="9" key="1">
    <citation type="journal article" date="2014" name="Int. J. Syst. Evol. Microbiol.">
        <title>Complete genome sequence of Corynebacterium casei LMG S-19264T (=DSM 44701T), isolated from a smear-ripened cheese.</title>
        <authorList>
            <consortium name="US DOE Joint Genome Institute (JGI-PGF)"/>
            <person name="Walter F."/>
            <person name="Albersmeier A."/>
            <person name="Kalinowski J."/>
            <person name="Ruckert C."/>
        </authorList>
    </citation>
    <scope>NUCLEOTIDE SEQUENCE</scope>
    <source>
        <strain evidence="9">JCM 13064</strain>
    </source>
</reference>
<comment type="similarity">
    <text evidence="1">Belongs to the class-I pyridine nucleotide-disulfide oxidoreductase family.</text>
</comment>
<evidence type="ECO:0000256" key="6">
    <source>
        <dbReference type="PIRSR" id="PIRSR000350-4"/>
    </source>
</evidence>
<dbReference type="RefSeq" id="WP_189163719.1">
    <property type="nucleotide sequence ID" value="NZ_BOOT01000027.1"/>
</dbReference>
<keyword evidence="3 5" id="KW-0274">FAD</keyword>
<keyword evidence="5" id="KW-0547">Nucleotide-binding</keyword>
<dbReference type="PANTHER" id="PTHR22912">
    <property type="entry name" value="DISULFIDE OXIDOREDUCTASE"/>
    <property type="match status" value="1"/>
</dbReference>
<dbReference type="EMBL" id="BMNT01000015">
    <property type="protein sequence ID" value="GGK86389.1"/>
    <property type="molecule type" value="Genomic_DNA"/>
</dbReference>
<evidence type="ECO:0000313" key="9">
    <source>
        <dbReference type="EMBL" id="GGK86389.1"/>
    </source>
</evidence>
<keyword evidence="10" id="KW-1185">Reference proteome</keyword>
<feature type="binding site" evidence="5">
    <location>
        <position position="318"/>
    </location>
    <ligand>
        <name>FAD</name>
        <dbReference type="ChEBI" id="CHEBI:57692"/>
    </ligand>
</feature>
<dbReference type="InterPro" id="IPR016156">
    <property type="entry name" value="FAD/NAD-linked_Rdtase_dimer_sf"/>
</dbReference>
<dbReference type="InterPro" id="IPR050151">
    <property type="entry name" value="Class-I_Pyr_Nuc-Dis_Oxidored"/>
</dbReference>
<evidence type="ECO:0000259" key="8">
    <source>
        <dbReference type="Pfam" id="PF07992"/>
    </source>
</evidence>
<dbReference type="GO" id="GO:0050660">
    <property type="term" value="F:flavin adenine dinucleotide binding"/>
    <property type="evidence" value="ECO:0007669"/>
    <property type="project" value="TreeGrafter"/>
</dbReference>
<dbReference type="Gene3D" id="3.50.50.60">
    <property type="entry name" value="FAD/NAD(P)-binding domain"/>
    <property type="match status" value="2"/>
</dbReference>
<dbReference type="AlphaFoldDB" id="A0A917R2S7"/>
<gene>
    <name evidence="9" type="ORF">GCM10007964_31240</name>
</gene>
<feature type="disulfide bond" description="Redox-active" evidence="6">
    <location>
        <begin position="49"/>
        <end position="54"/>
    </location>
</feature>
<evidence type="ECO:0000256" key="2">
    <source>
        <dbReference type="ARBA" id="ARBA00022630"/>
    </source>
</evidence>
<dbReference type="Gene3D" id="3.30.390.30">
    <property type="match status" value="1"/>
</dbReference>
<reference evidence="9" key="2">
    <citation type="submission" date="2020-09" db="EMBL/GenBank/DDBJ databases">
        <authorList>
            <person name="Sun Q."/>
            <person name="Ohkuma M."/>
        </authorList>
    </citation>
    <scope>NUCLEOTIDE SEQUENCE</scope>
    <source>
        <strain evidence="9">JCM 13064</strain>
    </source>
</reference>
<keyword evidence="4 5" id="KW-0520">NAD</keyword>
<comment type="cofactor">
    <cofactor evidence="5">
        <name>FAD</name>
        <dbReference type="ChEBI" id="CHEBI:57692"/>
    </cofactor>
    <text evidence="5">Binds 1 FAD per subunit.</text>
</comment>
<dbReference type="SUPFAM" id="SSF51905">
    <property type="entry name" value="FAD/NAD(P)-binding domain"/>
    <property type="match status" value="1"/>
</dbReference>
<dbReference type="InterPro" id="IPR036188">
    <property type="entry name" value="FAD/NAD-bd_sf"/>
</dbReference>
<dbReference type="InterPro" id="IPR023753">
    <property type="entry name" value="FAD/NAD-binding_dom"/>
</dbReference>
<evidence type="ECO:0000256" key="1">
    <source>
        <dbReference type="ARBA" id="ARBA00007532"/>
    </source>
</evidence>
<dbReference type="PRINTS" id="PR00411">
    <property type="entry name" value="PNDRDTASEI"/>
</dbReference>
<protein>
    <submittedName>
        <fullName evidence="9">Oxidoreductase</fullName>
    </submittedName>
</protein>
<feature type="binding site" evidence="5">
    <location>
        <begin position="149"/>
        <end position="151"/>
    </location>
    <ligand>
        <name>FAD</name>
        <dbReference type="ChEBI" id="CHEBI:57692"/>
    </ligand>
</feature>
<dbReference type="SUPFAM" id="SSF55424">
    <property type="entry name" value="FAD/NAD-linked reductases, dimerisation (C-terminal) domain"/>
    <property type="match status" value="1"/>
</dbReference>
<feature type="binding site" evidence="5">
    <location>
        <position position="119"/>
    </location>
    <ligand>
        <name>FAD</name>
        <dbReference type="ChEBI" id="CHEBI:57692"/>
    </ligand>
</feature>
<feature type="domain" description="FAD/NAD(P)-binding" evidence="8">
    <location>
        <begin position="12"/>
        <end position="325"/>
    </location>
</feature>
<dbReference type="PRINTS" id="PR00368">
    <property type="entry name" value="FADPNR"/>
</dbReference>
<dbReference type="PANTHER" id="PTHR22912:SF151">
    <property type="entry name" value="DIHYDROLIPOYL DEHYDROGENASE, MITOCHONDRIAL"/>
    <property type="match status" value="1"/>
</dbReference>
<evidence type="ECO:0000259" key="7">
    <source>
        <dbReference type="Pfam" id="PF02852"/>
    </source>
</evidence>
<dbReference type="GO" id="GO:0006103">
    <property type="term" value="P:2-oxoglutarate metabolic process"/>
    <property type="evidence" value="ECO:0007669"/>
    <property type="project" value="TreeGrafter"/>
</dbReference>
<organism evidence="9 10">
    <name type="scientific">Sphaerisporangium melleum</name>
    <dbReference type="NCBI Taxonomy" id="321316"/>
    <lineage>
        <taxon>Bacteria</taxon>
        <taxon>Bacillati</taxon>
        <taxon>Actinomycetota</taxon>
        <taxon>Actinomycetes</taxon>
        <taxon>Streptosporangiales</taxon>
        <taxon>Streptosporangiaceae</taxon>
        <taxon>Sphaerisporangium</taxon>
    </lineage>
</organism>
<dbReference type="InterPro" id="IPR001100">
    <property type="entry name" value="Pyr_nuc-diS_OxRdtase"/>
</dbReference>